<proteinExistence type="predicted"/>
<name>A0A5B7GA72_PORTR</name>
<reference evidence="1 2" key="1">
    <citation type="submission" date="2019-05" db="EMBL/GenBank/DDBJ databases">
        <title>Another draft genome of Portunus trituberculatus and its Hox gene families provides insights of decapod evolution.</title>
        <authorList>
            <person name="Jeong J.-H."/>
            <person name="Song I."/>
            <person name="Kim S."/>
            <person name="Choi T."/>
            <person name="Kim D."/>
            <person name="Ryu S."/>
            <person name="Kim W."/>
        </authorList>
    </citation>
    <scope>NUCLEOTIDE SEQUENCE [LARGE SCALE GENOMIC DNA]</scope>
    <source>
        <tissue evidence="1">Muscle</tissue>
    </source>
</reference>
<evidence type="ECO:0000313" key="1">
    <source>
        <dbReference type="EMBL" id="MPC57170.1"/>
    </source>
</evidence>
<organism evidence="1 2">
    <name type="scientific">Portunus trituberculatus</name>
    <name type="common">Swimming crab</name>
    <name type="synonym">Neptunus trituberculatus</name>
    <dbReference type="NCBI Taxonomy" id="210409"/>
    <lineage>
        <taxon>Eukaryota</taxon>
        <taxon>Metazoa</taxon>
        <taxon>Ecdysozoa</taxon>
        <taxon>Arthropoda</taxon>
        <taxon>Crustacea</taxon>
        <taxon>Multicrustacea</taxon>
        <taxon>Malacostraca</taxon>
        <taxon>Eumalacostraca</taxon>
        <taxon>Eucarida</taxon>
        <taxon>Decapoda</taxon>
        <taxon>Pleocyemata</taxon>
        <taxon>Brachyura</taxon>
        <taxon>Eubrachyura</taxon>
        <taxon>Portunoidea</taxon>
        <taxon>Portunidae</taxon>
        <taxon>Portuninae</taxon>
        <taxon>Portunus</taxon>
    </lineage>
</organism>
<keyword evidence="2" id="KW-1185">Reference proteome</keyword>
<protein>
    <submittedName>
        <fullName evidence="1">Uncharacterized protein</fullName>
    </submittedName>
</protein>
<dbReference type="Proteomes" id="UP000324222">
    <property type="component" value="Unassembled WGS sequence"/>
</dbReference>
<dbReference type="AlphaFoldDB" id="A0A5B7GA72"/>
<accession>A0A5B7GA72</accession>
<gene>
    <name evidence="1" type="ORF">E2C01_051145</name>
</gene>
<sequence>MVYGVDCGAGSVVMVVVAVWWLREFDIYCRLGGWDSHIPPFFPCPVHIAWCWRRRWGRRRR</sequence>
<comment type="caution">
    <text evidence="1">The sequence shown here is derived from an EMBL/GenBank/DDBJ whole genome shotgun (WGS) entry which is preliminary data.</text>
</comment>
<dbReference type="EMBL" id="VSRR010014556">
    <property type="protein sequence ID" value="MPC57170.1"/>
    <property type="molecule type" value="Genomic_DNA"/>
</dbReference>
<evidence type="ECO:0000313" key="2">
    <source>
        <dbReference type="Proteomes" id="UP000324222"/>
    </source>
</evidence>